<dbReference type="SMART" id="SM00338">
    <property type="entry name" value="BRLZ"/>
    <property type="match status" value="1"/>
</dbReference>
<dbReference type="InterPro" id="IPR004827">
    <property type="entry name" value="bZIP"/>
</dbReference>
<evidence type="ECO:0000256" key="1">
    <source>
        <dbReference type="ARBA" id="ARBA00004123"/>
    </source>
</evidence>
<dbReference type="PANTHER" id="PTHR46324">
    <property type="entry name" value="BASIC LEUCINE ZIPPER 43-RELATED"/>
    <property type="match status" value="1"/>
</dbReference>
<dbReference type="FunFam" id="1.20.5.170:FF:000020">
    <property type="entry name" value="BZIP transcription factor"/>
    <property type="match status" value="1"/>
</dbReference>
<comment type="caution">
    <text evidence="9">The sequence shown here is derived from an EMBL/GenBank/DDBJ whole genome shotgun (WGS) entry which is preliminary data.</text>
</comment>
<feature type="compositionally biased region" description="Polar residues" evidence="7">
    <location>
        <begin position="1"/>
        <end position="10"/>
    </location>
</feature>
<keyword evidence="3" id="KW-0238">DNA-binding</keyword>
<evidence type="ECO:0000256" key="6">
    <source>
        <dbReference type="SAM" id="Coils"/>
    </source>
</evidence>
<feature type="compositionally biased region" description="Polar residues" evidence="7">
    <location>
        <begin position="224"/>
        <end position="242"/>
    </location>
</feature>
<feature type="compositionally biased region" description="Polar residues" evidence="7">
    <location>
        <begin position="81"/>
        <end position="90"/>
    </location>
</feature>
<dbReference type="InterPro" id="IPR045314">
    <property type="entry name" value="bZIP_plant_GBF1"/>
</dbReference>
<accession>A0A7J6HUB3</accession>
<keyword evidence="5" id="KW-0539">Nucleus</keyword>
<feature type="region of interest" description="Disordered" evidence="7">
    <location>
        <begin position="220"/>
        <end position="242"/>
    </location>
</feature>
<dbReference type="InterPro" id="IPR046347">
    <property type="entry name" value="bZIP_sf"/>
</dbReference>
<evidence type="ECO:0000256" key="7">
    <source>
        <dbReference type="SAM" id="MobiDB-lite"/>
    </source>
</evidence>
<feature type="domain" description="BZIP" evidence="8">
    <location>
        <begin position="133"/>
        <end position="196"/>
    </location>
</feature>
<dbReference type="GO" id="GO:0005634">
    <property type="term" value="C:nucleus"/>
    <property type="evidence" value="ECO:0007669"/>
    <property type="project" value="UniProtKB-SubCell"/>
</dbReference>
<evidence type="ECO:0000313" key="10">
    <source>
        <dbReference type="Proteomes" id="UP000583929"/>
    </source>
</evidence>
<protein>
    <recommendedName>
        <fullName evidence="8">BZIP domain-containing protein</fullName>
    </recommendedName>
</protein>
<dbReference type="GO" id="GO:0046983">
    <property type="term" value="F:protein dimerization activity"/>
    <property type="evidence" value="ECO:0007669"/>
    <property type="project" value="UniProtKB-ARBA"/>
</dbReference>
<dbReference type="GO" id="GO:0003677">
    <property type="term" value="F:DNA binding"/>
    <property type="evidence" value="ECO:0007669"/>
    <property type="project" value="UniProtKB-KW"/>
</dbReference>
<evidence type="ECO:0000256" key="4">
    <source>
        <dbReference type="ARBA" id="ARBA00023163"/>
    </source>
</evidence>
<gene>
    <name evidence="9" type="ORF">G4B88_028176</name>
</gene>
<keyword evidence="2" id="KW-0805">Transcription regulation</keyword>
<organism evidence="9 10">
    <name type="scientific">Cannabis sativa</name>
    <name type="common">Hemp</name>
    <name type="synonym">Marijuana</name>
    <dbReference type="NCBI Taxonomy" id="3483"/>
    <lineage>
        <taxon>Eukaryota</taxon>
        <taxon>Viridiplantae</taxon>
        <taxon>Streptophyta</taxon>
        <taxon>Embryophyta</taxon>
        <taxon>Tracheophyta</taxon>
        <taxon>Spermatophyta</taxon>
        <taxon>Magnoliopsida</taxon>
        <taxon>eudicotyledons</taxon>
        <taxon>Gunneridae</taxon>
        <taxon>Pentapetalae</taxon>
        <taxon>rosids</taxon>
        <taxon>fabids</taxon>
        <taxon>Rosales</taxon>
        <taxon>Cannabaceae</taxon>
        <taxon>Cannabis</taxon>
    </lineage>
</organism>
<evidence type="ECO:0000256" key="3">
    <source>
        <dbReference type="ARBA" id="ARBA00023125"/>
    </source>
</evidence>
<dbReference type="Pfam" id="PF00170">
    <property type="entry name" value="bZIP_1"/>
    <property type="match status" value="1"/>
</dbReference>
<dbReference type="InterPro" id="IPR044521">
    <property type="entry name" value="AtbZIP8/43"/>
</dbReference>
<feature type="region of interest" description="Disordered" evidence="7">
    <location>
        <begin position="78"/>
        <end position="110"/>
    </location>
</feature>
<dbReference type="CDD" id="cd14702">
    <property type="entry name" value="bZIP_plant_GBF1"/>
    <property type="match status" value="1"/>
</dbReference>
<dbReference type="PROSITE" id="PS50217">
    <property type="entry name" value="BZIP"/>
    <property type="match status" value="1"/>
</dbReference>
<dbReference type="AlphaFoldDB" id="A0A7J6HUB3"/>
<dbReference type="PROSITE" id="PS00036">
    <property type="entry name" value="BZIP_BASIC"/>
    <property type="match status" value="1"/>
</dbReference>
<evidence type="ECO:0000259" key="8">
    <source>
        <dbReference type="PROSITE" id="PS50217"/>
    </source>
</evidence>
<evidence type="ECO:0000256" key="5">
    <source>
        <dbReference type="ARBA" id="ARBA00023242"/>
    </source>
</evidence>
<sequence length="242" mass="26864">MESNSGSNIKQGRLSHSPSHNSINSSVSSIANQKAPLFPSLMNNNRHGFEVLNLGHHSSLPQQNPFCITTNNITGRLFPNPNENFPHQHTSISSPGGGSGSNGNDSVATDDINNMELSERNCGEDVNNNAVNDTRRLKRMISNRESARRSRMRRKMQIEELQYLVSQLQTTNRQLSEKLIQLLDSNQQIVQENSQLKEKVSSLQIILSDMLLPVRSIVGEDSRPQQAPTTPSATVSSMQLLH</sequence>
<proteinExistence type="predicted"/>
<comment type="subcellular location">
    <subcellularLocation>
        <location evidence="1">Nucleus</location>
    </subcellularLocation>
</comment>
<dbReference type="EMBL" id="JAATIQ010000023">
    <property type="protein sequence ID" value="KAF4398813.1"/>
    <property type="molecule type" value="Genomic_DNA"/>
</dbReference>
<dbReference type="GO" id="GO:0003700">
    <property type="term" value="F:DNA-binding transcription factor activity"/>
    <property type="evidence" value="ECO:0007669"/>
    <property type="project" value="InterPro"/>
</dbReference>
<evidence type="ECO:0000256" key="2">
    <source>
        <dbReference type="ARBA" id="ARBA00023015"/>
    </source>
</evidence>
<dbReference type="Gene3D" id="1.20.5.170">
    <property type="match status" value="1"/>
</dbReference>
<name>A0A7J6HUB3_CANSA</name>
<feature type="compositionally biased region" description="Low complexity" evidence="7">
    <location>
        <begin position="15"/>
        <end position="28"/>
    </location>
</feature>
<keyword evidence="4" id="KW-0804">Transcription</keyword>
<dbReference type="PANTHER" id="PTHR46324:SF7">
    <property type="entry name" value="BASIC LEUCINE-ZIPPER 75"/>
    <property type="match status" value="1"/>
</dbReference>
<keyword evidence="6" id="KW-0175">Coiled coil</keyword>
<feature type="coiled-coil region" evidence="6">
    <location>
        <begin position="158"/>
        <end position="199"/>
    </location>
</feature>
<dbReference type="Proteomes" id="UP000583929">
    <property type="component" value="Unassembled WGS sequence"/>
</dbReference>
<feature type="region of interest" description="Disordered" evidence="7">
    <location>
        <begin position="1"/>
        <end position="28"/>
    </location>
</feature>
<dbReference type="SUPFAM" id="SSF57959">
    <property type="entry name" value="Leucine zipper domain"/>
    <property type="match status" value="1"/>
</dbReference>
<keyword evidence="10" id="KW-1185">Reference proteome</keyword>
<reference evidence="9 10" key="1">
    <citation type="journal article" date="2020" name="bioRxiv">
        <title>Sequence and annotation of 42 cannabis genomes reveals extensive copy number variation in cannabinoid synthesis and pathogen resistance genes.</title>
        <authorList>
            <person name="Mckernan K.J."/>
            <person name="Helbert Y."/>
            <person name="Kane L.T."/>
            <person name="Ebling H."/>
            <person name="Zhang L."/>
            <person name="Liu B."/>
            <person name="Eaton Z."/>
            <person name="Mclaughlin S."/>
            <person name="Kingan S."/>
            <person name="Baybayan P."/>
            <person name="Concepcion G."/>
            <person name="Jordan M."/>
            <person name="Riva A."/>
            <person name="Barbazuk W."/>
            <person name="Harkins T."/>
        </authorList>
    </citation>
    <scope>NUCLEOTIDE SEQUENCE [LARGE SCALE GENOMIC DNA]</scope>
    <source>
        <strain evidence="10">cv. Jamaican Lion 4</strain>
        <tissue evidence="9">Leaf</tissue>
    </source>
</reference>
<evidence type="ECO:0000313" key="9">
    <source>
        <dbReference type="EMBL" id="KAF4398813.1"/>
    </source>
</evidence>